<feature type="domain" description="Major facilitator superfamily associated" evidence="7">
    <location>
        <begin position="23"/>
        <end position="376"/>
    </location>
</feature>
<evidence type="ECO:0000256" key="5">
    <source>
        <dbReference type="ARBA" id="ARBA00023136"/>
    </source>
</evidence>
<dbReference type="Pfam" id="PF12832">
    <property type="entry name" value="MFS_1_like"/>
    <property type="match status" value="1"/>
</dbReference>
<dbReference type="InterPro" id="IPR024989">
    <property type="entry name" value="MFS_assoc_dom"/>
</dbReference>
<feature type="transmembrane region" description="Helical" evidence="6">
    <location>
        <begin position="60"/>
        <end position="80"/>
    </location>
</feature>
<feature type="transmembrane region" description="Helical" evidence="6">
    <location>
        <begin position="86"/>
        <end position="105"/>
    </location>
</feature>
<evidence type="ECO:0000256" key="4">
    <source>
        <dbReference type="ARBA" id="ARBA00022989"/>
    </source>
</evidence>
<feature type="transmembrane region" description="Helical" evidence="6">
    <location>
        <begin position="28"/>
        <end position="48"/>
    </location>
</feature>
<dbReference type="Gene3D" id="1.20.1250.20">
    <property type="entry name" value="MFS general substrate transporter like domains"/>
    <property type="match status" value="1"/>
</dbReference>
<name>A0A8S3HCC4_9BILA</name>
<keyword evidence="3 6" id="KW-0812">Transmembrane</keyword>
<sequence length="378" mass="42174">MESPSMLAPTTNVVSASFVHRHYILLKAHYFLFFSAFGILYPILNITLRSRGLSNAELAYINLIVPFLVFFTNPLLGFIADHSRRYLLTFNSIIVIVTILFGIMFNSPTIKSHNIEANIIYDNKLGRVLDFCASQEVATKCSSRSECGCFYSSFCGKDNLPFNFTFTMSANDTRLTTISLVDISASSKCGIPYRVPVDKYLTGDTQKLPYHKGNISSLATCEITCSTVHFCHGVRYPRQTHYILLYSLLFIIGTNLLSIGITIGVSIGFATLSSPEIFGEQRVFGTIGFGLSAFLASRLYAHFKSDLVYIIMFSTATLVCIGITSFIRIQPRKHEENMHVSDSRDDEIEAKTQTKARFKAAALIPLLKNSDVIVFLSL</sequence>
<evidence type="ECO:0000256" key="1">
    <source>
        <dbReference type="ARBA" id="ARBA00004141"/>
    </source>
</evidence>
<feature type="transmembrane region" description="Helical" evidence="6">
    <location>
        <begin position="307"/>
        <end position="327"/>
    </location>
</feature>
<organism evidence="8 9">
    <name type="scientific">Rotaria magnacalcarata</name>
    <dbReference type="NCBI Taxonomy" id="392030"/>
    <lineage>
        <taxon>Eukaryota</taxon>
        <taxon>Metazoa</taxon>
        <taxon>Spiralia</taxon>
        <taxon>Gnathifera</taxon>
        <taxon>Rotifera</taxon>
        <taxon>Eurotatoria</taxon>
        <taxon>Bdelloidea</taxon>
        <taxon>Philodinida</taxon>
        <taxon>Philodinidae</taxon>
        <taxon>Rotaria</taxon>
    </lineage>
</organism>
<dbReference type="Proteomes" id="UP000676336">
    <property type="component" value="Unassembled WGS sequence"/>
</dbReference>
<dbReference type="InterPro" id="IPR036259">
    <property type="entry name" value="MFS_trans_sf"/>
</dbReference>
<evidence type="ECO:0000259" key="7">
    <source>
        <dbReference type="Pfam" id="PF12832"/>
    </source>
</evidence>
<keyword evidence="4 6" id="KW-1133">Transmembrane helix</keyword>
<dbReference type="InterPro" id="IPR051717">
    <property type="entry name" value="MFS_MFSD6"/>
</dbReference>
<evidence type="ECO:0000313" key="8">
    <source>
        <dbReference type="EMBL" id="CAF5178365.1"/>
    </source>
</evidence>
<evidence type="ECO:0000256" key="6">
    <source>
        <dbReference type="SAM" id="Phobius"/>
    </source>
</evidence>
<feature type="transmembrane region" description="Helical" evidence="6">
    <location>
        <begin position="243"/>
        <end position="270"/>
    </location>
</feature>
<evidence type="ECO:0000256" key="3">
    <source>
        <dbReference type="ARBA" id="ARBA00022692"/>
    </source>
</evidence>
<evidence type="ECO:0000313" key="9">
    <source>
        <dbReference type="Proteomes" id="UP000676336"/>
    </source>
</evidence>
<feature type="non-terminal residue" evidence="8">
    <location>
        <position position="378"/>
    </location>
</feature>
<dbReference type="SUPFAM" id="SSF103473">
    <property type="entry name" value="MFS general substrate transporter"/>
    <property type="match status" value="1"/>
</dbReference>
<protein>
    <recommendedName>
        <fullName evidence="7">Major facilitator superfamily associated domain-containing protein</fullName>
    </recommendedName>
</protein>
<comment type="caution">
    <text evidence="8">The sequence shown here is derived from an EMBL/GenBank/DDBJ whole genome shotgun (WGS) entry which is preliminary data.</text>
</comment>
<dbReference type="GO" id="GO:0016020">
    <property type="term" value="C:membrane"/>
    <property type="evidence" value="ECO:0007669"/>
    <property type="project" value="UniProtKB-SubCell"/>
</dbReference>
<reference evidence="8" key="1">
    <citation type="submission" date="2021-02" db="EMBL/GenBank/DDBJ databases">
        <authorList>
            <person name="Nowell W R."/>
        </authorList>
    </citation>
    <scope>NUCLEOTIDE SEQUENCE</scope>
</reference>
<proteinExistence type="inferred from homology"/>
<dbReference type="PANTHER" id="PTHR16172">
    <property type="entry name" value="MAJOR FACILITATOR SUPERFAMILY DOMAIN-CONTAINING PROTEIN 6-LIKE"/>
    <property type="match status" value="1"/>
</dbReference>
<comment type="similarity">
    <text evidence="2">Belongs to the major facilitator superfamily. MFSD6 family.</text>
</comment>
<evidence type="ECO:0000256" key="2">
    <source>
        <dbReference type="ARBA" id="ARBA00005241"/>
    </source>
</evidence>
<accession>A0A8S3HCC4</accession>
<dbReference type="PANTHER" id="PTHR16172:SF41">
    <property type="entry name" value="MAJOR FACILITATOR SUPERFAMILY DOMAIN-CONTAINING PROTEIN 6-LIKE"/>
    <property type="match status" value="1"/>
</dbReference>
<keyword evidence="5 6" id="KW-0472">Membrane</keyword>
<dbReference type="AlphaFoldDB" id="A0A8S3HCC4"/>
<gene>
    <name evidence="8" type="ORF">SMN809_LOCUS68156</name>
</gene>
<dbReference type="EMBL" id="CAJOBI010316831">
    <property type="protein sequence ID" value="CAF5178365.1"/>
    <property type="molecule type" value="Genomic_DNA"/>
</dbReference>
<comment type="subcellular location">
    <subcellularLocation>
        <location evidence="1">Membrane</location>
        <topology evidence="1">Multi-pass membrane protein</topology>
    </subcellularLocation>
</comment>